<feature type="domain" description="HTH myb-type" evidence="8">
    <location>
        <begin position="365"/>
        <end position="419"/>
    </location>
</feature>
<dbReference type="InterPro" id="IPR000433">
    <property type="entry name" value="Znf_ZZ"/>
</dbReference>
<dbReference type="AlphaFoldDB" id="A0AAU9VT81"/>
<dbReference type="Pfam" id="PF00249">
    <property type="entry name" value="Myb_DNA-binding"/>
    <property type="match status" value="1"/>
</dbReference>
<dbReference type="InterPro" id="IPR001005">
    <property type="entry name" value="SANT/Myb"/>
</dbReference>
<feature type="region of interest" description="Disordered" evidence="5">
    <location>
        <begin position="337"/>
        <end position="359"/>
    </location>
</feature>
<keyword evidence="2 4" id="KW-0863">Zinc-finger</keyword>
<evidence type="ECO:0000259" key="7">
    <source>
        <dbReference type="PROSITE" id="PS50135"/>
    </source>
</evidence>
<accession>A0AAU9VT81</accession>
<feature type="region of interest" description="Disordered" evidence="5">
    <location>
        <begin position="286"/>
        <end position="315"/>
    </location>
</feature>
<dbReference type="Pfam" id="PF00569">
    <property type="entry name" value="ZZ"/>
    <property type="match status" value="1"/>
</dbReference>
<organism evidence="9 10">
    <name type="scientific">Pocillopora meandrina</name>
    <dbReference type="NCBI Taxonomy" id="46732"/>
    <lineage>
        <taxon>Eukaryota</taxon>
        <taxon>Metazoa</taxon>
        <taxon>Cnidaria</taxon>
        <taxon>Anthozoa</taxon>
        <taxon>Hexacorallia</taxon>
        <taxon>Scleractinia</taxon>
        <taxon>Astrocoeniina</taxon>
        <taxon>Pocilloporidae</taxon>
        <taxon>Pocillopora</taxon>
    </lineage>
</organism>
<feature type="domain" description="ZZ-type" evidence="7">
    <location>
        <begin position="526"/>
        <end position="586"/>
    </location>
</feature>
<dbReference type="EMBL" id="CALNXJ010000002">
    <property type="protein sequence ID" value="CAH3034010.1"/>
    <property type="molecule type" value="Genomic_DNA"/>
</dbReference>
<dbReference type="SUPFAM" id="SSF46689">
    <property type="entry name" value="Homeodomain-like"/>
    <property type="match status" value="1"/>
</dbReference>
<dbReference type="PROSITE" id="PS51294">
    <property type="entry name" value="HTH_MYB"/>
    <property type="match status" value="1"/>
</dbReference>
<evidence type="ECO:0000256" key="2">
    <source>
        <dbReference type="ARBA" id="ARBA00022771"/>
    </source>
</evidence>
<dbReference type="InterPro" id="IPR009057">
    <property type="entry name" value="Homeodomain-like_sf"/>
</dbReference>
<dbReference type="GO" id="GO:0070461">
    <property type="term" value="C:SAGA-type complex"/>
    <property type="evidence" value="ECO:0007669"/>
    <property type="project" value="UniProtKB-ARBA"/>
</dbReference>
<evidence type="ECO:0000256" key="5">
    <source>
        <dbReference type="SAM" id="MobiDB-lite"/>
    </source>
</evidence>
<gene>
    <name evidence="9" type="ORF">PMEA_00010434</name>
</gene>
<dbReference type="PROSITE" id="PS50090">
    <property type="entry name" value="MYB_LIKE"/>
    <property type="match status" value="1"/>
</dbReference>
<feature type="domain" description="Myb-like" evidence="6">
    <location>
        <begin position="359"/>
        <end position="415"/>
    </location>
</feature>
<evidence type="ECO:0000313" key="9">
    <source>
        <dbReference type="EMBL" id="CAH3034010.1"/>
    </source>
</evidence>
<feature type="compositionally biased region" description="Low complexity" evidence="5">
    <location>
        <begin position="295"/>
        <end position="315"/>
    </location>
</feature>
<dbReference type="PROSITE" id="PS50135">
    <property type="entry name" value="ZF_ZZ_2"/>
    <property type="match status" value="1"/>
</dbReference>
<dbReference type="SMART" id="SM00291">
    <property type="entry name" value="ZnF_ZZ"/>
    <property type="match status" value="1"/>
</dbReference>
<evidence type="ECO:0000313" key="10">
    <source>
        <dbReference type="Proteomes" id="UP001159428"/>
    </source>
</evidence>
<dbReference type="Gene3D" id="1.10.10.60">
    <property type="entry name" value="Homeodomain-like"/>
    <property type="match status" value="1"/>
</dbReference>
<dbReference type="GO" id="GO:0008270">
    <property type="term" value="F:zinc ion binding"/>
    <property type="evidence" value="ECO:0007669"/>
    <property type="project" value="UniProtKB-KW"/>
</dbReference>
<dbReference type="SMART" id="SM00717">
    <property type="entry name" value="SANT"/>
    <property type="match status" value="1"/>
</dbReference>
<feature type="compositionally biased region" description="Basic and acidic residues" evidence="5">
    <location>
        <begin position="76"/>
        <end position="90"/>
    </location>
</feature>
<evidence type="ECO:0000256" key="3">
    <source>
        <dbReference type="ARBA" id="ARBA00022833"/>
    </source>
</evidence>
<keyword evidence="1" id="KW-0479">Metal-binding</keyword>
<dbReference type="CDD" id="cd00167">
    <property type="entry name" value="SANT"/>
    <property type="match status" value="1"/>
</dbReference>
<dbReference type="Proteomes" id="UP001159428">
    <property type="component" value="Unassembled WGS sequence"/>
</dbReference>
<dbReference type="PANTHER" id="PTHR22705">
    <property type="entry name" value="ZINC FINGER, ZZ DOMAIN CONTAINING 3"/>
    <property type="match status" value="1"/>
</dbReference>
<sequence>MKSNELNRAKEVDNQSLHSTVARFGDVIKSNDLMENELKAAETSVSLCNVDSEVDLDVTAFGCQDDDQAHGLSQNESKDLDEDRISERNSSEVVEEVDVIDVGFNDYPCDQISGSQLRMVDHDKLGKINSKTYNERLFQLQFETLDKKTKSEAHGVEKESPTVETNLWHDQFLNGNGEDDDYNRFYFESDHLALKDNKHYHLLLQTLLVLESQRSQAVKDLDNLYEQQVKALQDPVSFVEKLQNKEHLDLPPRQKIVKLPPVPWEEYTVSLSAIERQRLSNPHLTRASANNVGKATESSLQSSDASETSSTAPSESNVYSVFGGGFVASRQGKPLERESLTSAFTPRGGDLKNGQSDMKPVTFNQPWTTEEQAKLEKLLQMYPQEEIESKRWEKIAAALGNRTYKQVASRVQKYFIKLAKAGLPVPGRVPNIPRLGTRSKRSSHHYQTLGFRNSTFFPSYRPKVLMDEDDEISSVATDDTTGYPSDEETVPVDQRNTEEYRELVELKRLKRQKLTEYQQSEIAVQHHGFMCDGCGMNPISGTRWHCTDCSKDVSVDLCTECAERGNVNVGVHTSEHHLEPVYSSSTFFVDGDYLGLSRGSTSAGYNYLDTNFLPSTAS</sequence>
<protein>
    <recommendedName>
        <fullName evidence="11">ZZ-type zinc finger-containing protein 3</fullName>
    </recommendedName>
</protein>
<evidence type="ECO:0008006" key="11">
    <source>
        <dbReference type="Google" id="ProtNLM"/>
    </source>
</evidence>
<dbReference type="InterPro" id="IPR017930">
    <property type="entry name" value="Myb_dom"/>
</dbReference>
<evidence type="ECO:0000256" key="4">
    <source>
        <dbReference type="PROSITE-ProRule" id="PRU00228"/>
    </source>
</evidence>
<keyword evidence="3" id="KW-0862">Zinc</keyword>
<dbReference type="InterPro" id="IPR043145">
    <property type="entry name" value="Znf_ZZ_sf"/>
</dbReference>
<dbReference type="PANTHER" id="PTHR22705:SF0">
    <property type="entry name" value="ZZ-TYPE ZINC FINGER-CONTAINING PROTEIN 3"/>
    <property type="match status" value="1"/>
</dbReference>
<comment type="caution">
    <text evidence="9">The sequence shown here is derived from an EMBL/GenBank/DDBJ whole genome shotgun (WGS) entry which is preliminary data.</text>
</comment>
<dbReference type="SUPFAM" id="SSF57850">
    <property type="entry name" value="RING/U-box"/>
    <property type="match status" value="1"/>
</dbReference>
<name>A0AAU9VT81_9CNID</name>
<proteinExistence type="predicted"/>
<evidence type="ECO:0000259" key="6">
    <source>
        <dbReference type="PROSITE" id="PS50090"/>
    </source>
</evidence>
<reference evidence="9 10" key="1">
    <citation type="submission" date="2022-05" db="EMBL/GenBank/DDBJ databases">
        <authorList>
            <consortium name="Genoscope - CEA"/>
            <person name="William W."/>
        </authorList>
    </citation>
    <scope>NUCLEOTIDE SEQUENCE [LARGE SCALE GENOMIC DNA]</scope>
</reference>
<keyword evidence="10" id="KW-1185">Reference proteome</keyword>
<evidence type="ECO:0000259" key="8">
    <source>
        <dbReference type="PROSITE" id="PS51294"/>
    </source>
</evidence>
<evidence type="ECO:0000256" key="1">
    <source>
        <dbReference type="ARBA" id="ARBA00022723"/>
    </source>
</evidence>
<dbReference type="Gene3D" id="3.30.60.90">
    <property type="match status" value="1"/>
</dbReference>
<dbReference type="InterPro" id="IPR037830">
    <property type="entry name" value="ZZZ3"/>
</dbReference>
<feature type="region of interest" description="Disordered" evidence="5">
    <location>
        <begin position="66"/>
        <end position="91"/>
    </location>
</feature>